<evidence type="ECO:0000313" key="2">
    <source>
        <dbReference type="Proteomes" id="UP000242913"/>
    </source>
</evidence>
<dbReference type="OrthoDB" id="5853760at2759"/>
<dbReference type="EMBL" id="KZ270015">
    <property type="protein sequence ID" value="OZC08123.1"/>
    <property type="molecule type" value="Genomic_DNA"/>
</dbReference>
<proteinExistence type="predicted"/>
<name>A0A238BS62_9BILA</name>
<protein>
    <submittedName>
        <fullName evidence="1">Uncharacterized protein</fullName>
    </submittedName>
</protein>
<organism evidence="1 2">
    <name type="scientific">Onchocerca flexuosa</name>
    <dbReference type="NCBI Taxonomy" id="387005"/>
    <lineage>
        <taxon>Eukaryota</taxon>
        <taxon>Metazoa</taxon>
        <taxon>Ecdysozoa</taxon>
        <taxon>Nematoda</taxon>
        <taxon>Chromadorea</taxon>
        <taxon>Rhabditida</taxon>
        <taxon>Spirurina</taxon>
        <taxon>Spiruromorpha</taxon>
        <taxon>Filarioidea</taxon>
        <taxon>Onchocercidae</taxon>
        <taxon>Onchocerca</taxon>
    </lineage>
</organism>
<evidence type="ECO:0000313" key="1">
    <source>
        <dbReference type="EMBL" id="OZC08123.1"/>
    </source>
</evidence>
<gene>
    <name evidence="1" type="ORF">X798_04916</name>
</gene>
<reference evidence="1 2" key="1">
    <citation type="submission" date="2015-12" db="EMBL/GenBank/DDBJ databases">
        <title>Draft genome of the nematode, Onchocerca flexuosa.</title>
        <authorList>
            <person name="Mitreva M."/>
        </authorList>
    </citation>
    <scope>NUCLEOTIDE SEQUENCE [LARGE SCALE GENOMIC DNA]</scope>
    <source>
        <strain evidence="1">Red Deer</strain>
    </source>
</reference>
<sequence>MEAEKMEYEMEQLAQSAVIDVEDGEVPQEDRYNHLITATYRYKEVAVSPVSPVTLPTTVATTSVNQRFLLI</sequence>
<dbReference type="Proteomes" id="UP000242913">
    <property type="component" value="Unassembled WGS sequence"/>
</dbReference>
<feature type="non-terminal residue" evidence="1">
    <location>
        <position position="71"/>
    </location>
</feature>
<dbReference type="AlphaFoldDB" id="A0A238BS62"/>
<accession>A0A238BS62</accession>
<keyword evidence="2" id="KW-1185">Reference proteome</keyword>